<feature type="transmembrane region" description="Helical" evidence="1">
    <location>
        <begin position="147"/>
        <end position="165"/>
    </location>
</feature>
<dbReference type="NCBIfam" id="NF037962">
    <property type="entry name" value="arsenic_eff"/>
    <property type="match status" value="1"/>
</dbReference>
<feature type="transmembrane region" description="Helical" evidence="1">
    <location>
        <begin position="243"/>
        <end position="261"/>
    </location>
</feature>
<dbReference type="RefSeq" id="WP_248007988.1">
    <property type="nucleotide sequence ID" value="NZ_JAJHVV010000003.1"/>
</dbReference>
<feature type="transmembrane region" description="Helical" evidence="1">
    <location>
        <begin position="121"/>
        <end position="140"/>
    </location>
</feature>
<feature type="transmembrane region" description="Helical" evidence="1">
    <location>
        <begin position="211"/>
        <end position="231"/>
    </location>
</feature>
<reference evidence="2" key="1">
    <citation type="submission" date="2021-11" db="EMBL/GenBank/DDBJ databases">
        <title>Vibrio ZSDE26 sp. nov. and Vibrio ZSDZ34 sp. nov., isolated from coastal seawater in Qingdao.</title>
        <authorList>
            <person name="Zhang P."/>
        </authorList>
    </citation>
    <scope>NUCLEOTIDE SEQUENCE</scope>
    <source>
        <strain evidence="2">ZSDE26</strain>
    </source>
</reference>
<keyword evidence="1" id="KW-0472">Membrane</keyword>
<feature type="transmembrane region" description="Helical" evidence="1">
    <location>
        <begin position="52"/>
        <end position="71"/>
    </location>
</feature>
<comment type="caution">
    <text evidence="2">The sequence shown here is derived from an EMBL/GenBank/DDBJ whole genome shotgun (WGS) entry which is preliminary data.</text>
</comment>
<evidence type="ECO:0000313" key="3">
    <source>
        <dbReference type="Proteomes" id="UP001139559"/>
    </source>
</evidence>
<feature type="transmembrane region" description="Helical" evidence="1">
    <location>
        <begin position="371"/>
        <end position="404"/>
    </location>
</feature>
<dbReference type="Pfam" id="PF11449">
    <property type="entry name" value="ArsP_2"/>
    <property type="match status" value="1"/>
</dbReference>
<dbReference type="Proteomes" id="UP001139559">
    <property type="component" value="Unassembled WGS sequence"/>
</dbReference>
<gene>
    <name evidence="2" type="ORF">KP803_06255</name>
</gene>
<dbReference type="EMBL" id="JAJHVV010000003">
    <property type="protein sequence ID" value="MCK6262878.1"/>
    <property type="molecule type" value="Genomic_DNA"/>
</dbReference>
<evidence type="ECO:0000256" key="1">
    <source>
        <dbReference type="SAM" id="Phobius"/>
    </source>
</evidence>
<accession>A0A9X1XJA3</accession>
<feature type="transmembrane region" description="Helical" evidence="1">
    <location>
        <begin position="92"/>
        <end position="115"/>
    </location>
</feature>
<keyword evidence="1" id="KW-1133">Transmembrane helix</keyword>
<feature type="transmembrane region" description="Helical" evidence="1">
    <location>
        <begin position="326"/>
        <end position="351"/>
    </location>
</feature>
<evidence type="ECO:0000313" key="2">
    <source>
        <dbReference type="EMBL" id="MCK6262878.1"/>
    </source>
</evidence>
<keyword evidence="3" id="KW-1185">Reference proteome</keyword>
<sequence>MNTSSALIKYPSWLSSSQFRLAYKRLILPIALIALIASSTTREITVTTLSDAFWAVSCYVAFTLAIYHYLSSYMSKGNALVKLYARSRTHQVFFASLLGALPGCGGAIVVTTQFISGRVGFGAIVAVLTSTMGDAAFLLLASKPDVGFSVILLGIAVGCLSGWVVNKFHADDFLRPKVSDSDDVAVCSGEVEIQRLNTNTIEKKAINLQGIFWKLLLIPAIAIAALGSFQVDINELFSLPSMTIEWLGTGLILLSMFLWSLTKELKDYQSTVSEDQKYSGSHPIQKAAQDTNFVTAWVIVAFLFFELTTFFAEIDISQLVSGWGMWMPLVGLAVGILPGCGPQILITSLYISGTVPLSTQLANSISNDGDALFPAIALAPKAALVATLYSVIPAFFVGYGYYFLFE</sequence>
<name>A0A9X1XJA3_9VIBR</name>
<keyword evidence="1" id="KW-0812">Transmembrane</keyword>
<dbReference type="AlphaFoldDB" id="A0A9X1XJA3"/>
<organism evidence="2 3">
    <name type="scientific">Vibrio amylolyticus</name>
    <dbReference type="NCBI Taxonomy" id="2847292"/>
    <lineage>
        <taxon>Bacteria</taxon>
        <taxon>Pseudomonadati</taxon>
        <taxon>Pseudomonadota</taxon>
        <taxon>Gammaproteobacteria</taxon>
        <taxon>Vibrionales</taxon>
        <taxon>Vibrionaceae</taxon>
        <taxon>Vibrio</taxon>
    </lineage>
</organism>
<protein>
    <submittedName>
        <fullName evidence="2">Manganese transporter</fullName>
    </submittedName>
</protein>
<proteinExistence type="predicted"/>
<feature type="transmembrane region" description="Helical" evidence="1">
    <location>
        <begin position="294"/>
        <end position="314"/>
    </location>
</feature>
<dbReference type="InterPro" id="IPR021552">
    <property type="entry name" value="ArsP_2"/>
</dbReference>